<dbReference type="Gene3D" id="3.30.465.10">
    <property type="match status" value="1"/>
</dbReference>
<dbReference type="InterPro" id="IPR016169">
    <property type="entry name" value="FAD-bd_PCMH_sub2"/>
</dbReference>
<dbReference type="InterPro" id="IPR016166">
    <property type="entry name" value="FAD-bd_PCMH"/>
</dbReference>
<dbReference type="PROSITE" id="PS00198">
    <property type="entry name" value="4FE4S_FER_1"/>
    <property type="match status" value="1"/>
</dbReference>
<accession>A0A128EJH0</accession>
<evidence type="ECO:0000259" key="12">
    <source>
        <dbReference type="PROSITE" id="PS51379"/>
    </source>
</evidence>
<dbReference type="InterPro" id="IPR004113">
    <property type="entry name" value="FAD-bd_oxidored_4_C"/>
</dbReference>
<dbReference type="Pfam" id="PF01565">
    <property type="entry name" value="FAD_binding_4"/>
    <property type="match status" value="1"/>
</dbReference>
<evidence type="ECO:0000256" key="3">
    <source>
        <dbReference type="ARBA" id="ARBA00022630"/>
    </source>
</evidence>
<feature type="domain" description="4Fe-4S ferredoxin-type" evidence="12">
    <location>
        <begin position="533"/>
        <end position="563"/>
    </location>
</feature>
<sequence>MSDLKYQNFAKGAREFLKNRVFDDYLRCFAYGTEASCYLYVPKVVVFPDSEEEIIKLVKLANECDTPLCFRAAGSSLSGQSSCKDVLVVANENWKKIEVGDKGDMIKLGCGVIGSDANLALKEYKKKIGPDPATITTALVGGILNNNSSGMCCGVAQNSYQTIKSIRVILHDATLIDTSDDFSVANFLRTHPKMVEELLGIRDEISQDEELKNLIIKKYKIKNTTGYGLNTFVDFSEIKDIINHIFVGSEGTLGFVSEVVYNCVEDKTYKACGLLFYKNLNDASKVVVALGGLGEIVSTAEMMDYACLVSVRGVAGVPDEVYKVEEGTTCLLIQTDSNSKEELEENLKTIKAAIEKYESALEPLYSDDEKIYNGWWKIRKGILPIAAGKRKSGASVITEDVCFEIEQFCDGVKLISNLFEKHGFKDNGIIFGHALAGNLHFVITPNLSDKQEFENFKGLVEDLAKEVSQMGGSVKAEHGTGRMVAPFVEMEWGEKAYALNRKIKAIFDPKGLFNPDVIITDDKEIHAKNLKNMNETDDYINYCMECGYCERACPSRFLTLTPRQRIAVTREIARLREIGEETRANKLAKEYEYLGDETCAACSMCKIYCPLEIDTAKIAINLRRKNSYKSYKFANKIYENMDRTIKLAKFGLSMASISYSIFGAKNISAITKKINSFTTFPFANEYLPLKNSYKFEDKDFGGDERVVYFTTCMNRGFAPSKLADDKRPIQEVFESVCKKAKVGIIYPKDIDKLCCGKSFMDYDEIRARNKEVLKAALKEASMDGKYPIVFDHSACSTYALGELKDENELKILDMAEYLQTLMPRLEIHKINENVMVHSMCTMKKQGKGEVVEDLAKLCVNANVFTSGIDCCGFAGNKGFFTPELNLSATKSLSKAVMFLPADLKRGYSNSSTCEIGLGGAAGFAFSHIVYLIDECSK</sequence>
<dbReference type="PROSITE" id="PS51379">
    <property type="entry name" value="4FE4S_FER_2"/>
    <property type="match status" value="1"/>
</dbReference>
<evidence type="ECO:0000256" key="1">
    <source>
        <dbReference type="ARBA" id="ARBA00001974"/>
    </source>
</evidence>
<dbReference type="EMBL" id="FIZP01000013">
    <property type="protein sequence ID" value="CZE49004.1"/>
    <property type="molecule type" value="Genomic_DNA"/>
</dbReference>
<dbReference type="EC" id="1.1.2.4" evidence="10"/>
<keyword evidence="5" id="KW-0274">FAD</keyword>
<evidence type="ECO:0000256" key="7">
    <source>
        <dbReference type="ARBA" id="ARBA00023002"/>
    </source>
</evidence>
<dbReference type="GO" id="GO:0008720">
    <property type="term" value="F:D-lactate dehydrogenase (NAD+) activity"/>
    <property type="evidence" value="ECO:0007669"/>
    <property type="project" value="TreeGrafter"/>
</dbReference>
<dbReference type="GO" id="GO:0046872">
    <property type="term" value="F:metal ion binding"/>
    <property type="evidence" value="ECO:0007669"/>
    <property type="project" value="UniProtKB-KW"/>
</dbReference>
<dbReference type="OrthoDB" id="9811557at2"/>
<dbReference type="Gene3D" id="3.30.70.2740">
    <property type="match status" value="1"/>
</dbReference>
<dbReference type="GO" id="GO:0051536">
    <property type="term" value="F:iron-sulfur cluster binding"/>
    <property type="evidence" value="ECO:0007669"/>
    <property type="project" value="UniProtKB-KW"/>
</dbReference>
<evidence type="ECO:0000313" key="15">
    <source>
        <dbReference type="Proteomes" id="UP000069632"/>
    </source>
</evidence>
<dbReference type="SUPFAM" id="SSF46548">
    <property type="entry name" value="alpha-helical ferredoxin"/>
    <property type="match status" value="1"/>
</dbReference>
<comment type="cofactor">
    <cofactor evidence="1">
        <name>FAD</name>
        <dbReference type="ChEBI" id="CHEBI:57692"/>
    </cofactor>
</comment>
<dbReference type="Pfam" id="PF02913">
    <property type="entry name" value="FAD-oxidase_C"/>
    <property type="match status" value="1"/>
</dbReference>
<evidence type="ECO:0000256" key="4">
    <source>
        <dbReference type="ARBA" id="ARBA00022723"/>
    </source>
</evidence>
<dbReference type="Proteomes" id="UP000069632">
    <property type="component" value="Unassembled WGS sequence"/>
</dbReference>
<evidence type="ECO:0000256" key="11">
    <source>
        <dbReference type="SAM" id="Coils"/>
    </source>
</evidence>
<dbReference type="InterPro" id="IPR036318">
    <property type="entry name" value="FAD-bd_PCMH-like_sf"/>
</dbReference>
<dbReference type="Gene3D" id="1.10.1060.10">
    <property type="entry name" value="Alpha-helical ferredoxin"/>
    <property type="match status" value="1"/>
</dbReference>
<keyword evidence="3" id="KW-0285">Flavoprotein</keyword>
<dbReference type="PANTHER" id="PTHR11748">
    <property type="entry name" value="D-LACTATE DEHYDROGENASE"/>
    <property type="match status" value="1"/>
</dbReference>
<comment type="similarity">
    <text evidence="2">Belongs to the FAD-binding oxidoreductase/transferase type 4 family.</text>
</comment>
<dbReference type="GO" id="GO:1903457">
    <property type="term" value="P:lactate catabolic process"/>
    <property type="evidence" value="ECO:0007669"/>
    <property type="project" value="TreeGrafter"/>
</dbReference>
<keyword evidence="8" id="KW-0408">Iron</keyword>
<dbReference type="Gene3D" id="3.30.43.10">
    <property type="entry name" value="Uridine Diphospho-n-acetylenolpyruvylglucosamine Reductase, domain 2"/>
    <property type="match status" value="1"/>
</dbReference>
<dbReference type="InterPro" id="IPR017900">
    <property type="entry name" value="4Fe4S_Fe_S_CS"/>
</dbReference>
<evidence type="ECO:0000259" key="13">
    <source>
        <dbReference type="PROSITE" id="PS51387"/>
    </source>
</evidence>
<reference evidence="14 15" key="1">
    <citation type="submission" date="2016-02" db="EMBL/GenBank/DDBJ databases">
        <authorList>
            <consortium name="Pathogen Informatics"/>
        </authorList>
    </citation>
    <scope>NUCLEOTIDE SEQUENCE [LARGE SCALE GENOMIC DNA]</scope>
    <source>
        <strain evidence="14 15">RC20</strain>
    </source>
</reference>
<evidence type="ECO:0000256" key="8">
    <source>
        <dbReference type="ARBA" id="ARBA00023004"/>
    </source>
</evidence>
<dbReference type="SUPFAM" id="SSF55103">
    <property type="entry name" value="FAD-linked oxidases, C-terminal domain"/>
    <property type="match status" value="1"/>
</dbReference>
<dbReference type="InterPro" id="IPR016171">
    <property type="entry name" value="Vanillyl_alc_oxidase_C-sub2"/>
</dbReference>
<dbReference type="InterPro" id="IPR009051">
    <property type="entry name" value="Helical_ferredxn"/>
</dbReference>
<evidence type="ECO:0000256" key="10">
    <source>
        <dbReference type="ARBA" id="ARBA00038897"/>
    </source>
</evidence>
<feature type="domain" description="FAD-binding PCMH-type" evidence="13">
    <location>
        <begin position="38"/>
        <end position="266"/>
    </location>
</feature>
<proteinExistence type="inferred from homology"/>
<keyword evidence="11" id="KW-0175">Coiled coil</keyword>
<evidence type="ECO:0000256" key="5">
    <source>
        <dbReference type="ARBA" id="ARBA00022827"/>
    </source>
</evidence>
<dbReference type="SUPFAM" id="SSF56176">
    <property type="entry name" value="FAD-binding/transporter-associated domain-like"/>
    <property type="match status" value="1"/>
</dbReference>
<dbReference type="InterPro" id="IPR017896">
    <property type="entry name" value="4Fe4S_Fe-S-bd"/>
</dbReference>
<keyword evidence="4" id="KW-0479">Metal-binding</keyword>
<dbReference type="InterPro" id="IPR006094">
    <property type="entry name" value="Oxid_FAD_bind_N"/>
</dbReference>
<evidence type="ECO:0000256" key="2">
    <source>
        <dbReference type="ARBA" id="ARBA00008000"/>
    </source>
</evidence>
<evidence type="ECO:0000256" key="9">
    <source>
        <dbReference type="ARBA" id="ARBA00023014"/>
    </source>
</evidence>
<dbReference type="GO" id="GO:0071949">
    <property type="term" value="F:FAD binding"/>
    <property type="evidence" value="ECO:0007669"/>
    <property type="project" value="InterPro"/>
</dbReference>
<keyword evidence="7" id="KW-0560">Oxidoreductase</keyword>
<dbReference type="FunFam" id="1.10.45.10:FF:000001">
    <property type="entry name" value="D-lactate dehydrogenase mitochondrial"/>
    <property type="match status" value="1"/>
</dbReference>
<keyword evidence="6" id="KW-0809">Transit peptide</keyword>
<evidence type="ECO:0000313" key="14">
    <source>
        <dbReference type="EMBL" id="CZE49004.1"/>
    </source>
</evidence>
<name>A0A128EJH0_9BACT</name>
<dbReference type="AlphaFoldDB" id="A0A128EJH0"/>
<dbReference type="InterPro" id="IPR016167">
    <property type="entry name" value="FAD-bd_PCMH_sub1"/>
</dbReference>
<dbReference type="RefSeq" id="WP_075540504.1">
    <property type="nucleotide sequence ID" value="NZ_CP053844.1"/>
</dbReference>
<dbReference type="GO" id="GO:0004458">
    <property type="term" value="F:D-lactate dehydrogenase (cytochrome) activity"/>
    <property type="evidence" value="ECO:0007669"/>
    <property type="project" value="UniProtKB-EC"/>
</dbReference>
<gene>
    <name evidence="14" type="ORF">ERS672216_01696</name>
</gene>
<protein>
    <recommendedName>
        <fullName evidence="10">D-lactate dehydrogenase (cytochrome)</fullName>
        <ecNumber evidence="10">1.1.2.4</ecNumber>
    </recommendedName>
</protein>
<feature type="coiled-coil region" evidence="11">
    <location>
        <begin position="333"/>
        <end position="360"/>
    </location>
</feature>
<evidence type="ECO:0000256" key="6">
    <source>
        <dbReference type="ARBA" id="ARBA00022946"/>
    </source>
</evidence>
<dbReference type="InterPro" id="IPR016164">
    <property type="entry name" value="FAD-linked_Oxase-like_C"/>
</dbReference>
<keyword evidence="9" id="KW-0411">Iron-sulfur</keyword>
<organism evidence="14 15">
    <name type="scientific">Campylobacter geochelonis</name>
    <dbReference type="NCBI Taxonomy" id="1780362"/>
    <lineage>
        <taxon>Bacteria</taxon>
        <taxon>Pseudomonadati</taxon>
        <taxon>Campylobacterota</taxon>
        <taxon>Epsilonproteobacteria</taxon>
        <taxon>Campylobacterales</taxon>
        <taxon>Campylobacteraceae</taxon>
        <taxon>Campylobacter</taxon>
    </lineage>
</organism>
<dbReference type="Gene3D" id="1.10.45.10">
    <property type="entry name" value="Vanillyl-alcohol Oxidase, Chain A, domain 4"/>
    <property type="match status" value="1"/>
</dbReference>
<dbReference type="PROSITE" id="PS51387">
    <property type="entry name" value="FAD_PCMH"/>
    <property type="match status" value="1"/>
</dbReference>
<keyword evidence="15" id="KW-1185">Reference proteome</keyword>
<dbReference type="Pfam" id="PF12838">
    <property type="entry name" value="Fer4_7"/>
    <property type="match status" value="1"/>
</dbReference>
<dbReference type="PANTHER" id="PTHR11748:SF111">
    <property type="entry name" value="D-LACTATE DEHYDROGENASE, MITOCHONDRIAL-RELATED"/>
    <property type="match status" value="1"/>
</dbReference>